<name>Q0AVF9_SYNWW</name>
<keyword evidence="3" id="KW-1185">Reference proteome</keyword>
<accession>Q0AVF9</accession>
<reference evidence="3" key="1">
    <citation type="journal article" date="2010" name="Environ. Microbiol.">
        <title>The genome of Syntrophomonas wolfei: new insights into syntrophic metabolism and biohydrogen production.</title>
        <authorList>
            <person name="Sieber J.R."/>
            <person name="Sims D.R."/>
            <person name="Han C."/>
            <person name="Kim E."/>
            <person name="Lykidis A."/>
            <person name="Lapidus A.L."/>
            <person name="McDonnald E."/>
            <person name="Rohlin L."/>
            <person name="Culley D.E."/>
            <person name="Gunsalus R."/>
            <person name="McInerney M.J."/>
        </authorList>
    </citation>
    <scope>NUCLEOTIDE SEQUENCE [LARGE SCALE GENOMIC DNA]</scope>
    <source>
        <strain evidence="3">DSM 2245B / Goettingen</strain>
    </source>
</reference>
<feature type="signal peptide" evidence="1">
    <location>
        <begin position="1"/>
        <end position="19"/>
    </location>
</feature>
<feature type="chain" id="PRO_5038638804" description="Lipoprotein" evidence="1">
    <location>
        <begin position="20"/>
        <end position="377"/>
    </location>
</feature>
<dbReference type="KEGG" id="swo:Swol_2000"/>
<organism evidence="2 3">
    <name type="scientific">Syntrophomonas wolfei subsp. wolfei (strain DSM 2245B / Goettingen)</name>
    <dbReference type="NCBI Taxonomy" id="335541"/>
    <lineage>
        <taxon>Bacteria</taxon>
        <taxon>Bacillati</taxon>
        <taxon>Bacillota</taxon>
        <taxon>Clostridia</taxon>
        <taxon>Eubacteriales</taxon>
        <taxon>Syntrophomonadaceae</taxon>
        <taxon>Syntrophomonas</taxon>
    </lineage>
</organism>
<dbReference type="AlphaFoldDB" id="Q0AVF9"/>
<sequence length="377" mass="42622">MRFHRMLFLVSFVVAIALAGCINPVSNTGQDSKLDITKLDNKKAAETCTQPQYFFMNGSLLGSYDKDGWHSLCDTGGFEKKRGDAVTYYAKDLLDQDSYYVYENNKLAGVSKQIIWSTEEAFGLGTFEDADAPKNLAKYGELYRFKGESGDTGYRIFDLPIKLGDELCKLKIPDYSFNTEFPFGQKWARDCLNDRLVTNIGSNLFPKTMSYGVEPTAEGIQLLTDLFKKNNIENTVPNFTECVLGDFDNDGKKEYLMFAEPPRSEMGYPLLYSNGKTDSLGVFNFIFYQDDDGSIQTLHSDLLTLKGDFKPNKDNNMELMYADYSIWIDLCLAADLNADGVYEIGVKKCMWDCGYYLIYALNSGGEYEMVMRSNFGT</sequence>
<evidence type="ECO:0000313" key="2">
    <source>
        <dbReference type="EMBL" id="ABI69295.1"/>
    </source>
</evidence>
<dbReference type="Proteomes" id="UP000001968">
    <property type="component" value="Chromosome"/>
</dbReference>
<dbReference type="EMBL" id="CP000448">
    <property type="protein sequence ID" value="ABI69295.1"/>
    <property type="molecule type" value="Genomic_DNA"/>
</dbReference>
<dbReference type="PROSITE" id="PS51257">
    <property type="entry name" value="PROKAR_LIPOPROTEIN"/>
    <property type="match status" value="1"/>
</dbReference>
<gene>
    <name evidence="2" type="ordered locus">Swol_2000</name>
</gene>
<evidence type="ECO:0008006" key="4">
    <source>
        <dbReference type="Google" id="ProtNLM"/>
    </source>
</evidence>
<keyword evidence="1" id="KW-0732">Signal</keyword>
<dbReference type="HOGENOM" id="CLU_733482_0_0_9"/>
<dbReference type="OrthoDB" id="27089at2"/>
<dbReference type="RefSeq" id="WP_011641387.1">
    <property type="nucleotide sequence ID" value="NC_008346.1"/>
</dbReference>
<evidence type="ECO:0000256" key="1">
    <source>
        <dbReference type="SAM" id="SignalP"/>
    </source>
</evidence>
<proteinExistence type="predicted"/>
<evidence type="ECO:0000313" key="3">
    <source>
        <dbReference type="Proteomes" id="UP000001968"/>
    </source>
</evidence>
<protein>
    <recommendedName>
        <fullName evidence="4">Lipoprotein</fullName>
    </recommendedName>
</protein>